<comment type="caution">
    <text evidence="1">The sequence shown here is derived from an EMBL/GenBank/DDBJ whole genome shotgun (WGS) entry which is preliminary data.</text>
</comment>
<name>A0ACB9DKK2_ARCLA</name>
<evidence type="ECO:0000313" key="1">
    <source>
        <dbReference type="EMBL" id="KAI3747188.1"/>
    </source>
</evidence>
<proteinExistence type="predicted"/>
<accession>A0ACB9DKK2</accession>
<dbReference type="Proteomes" id="UP001055879">
    <property type="component" value="Linkage Group LG03"/>
</dbReference>
<protein>
    <submittedName>
        <fullName evidence="1">Uncharacterized protein</fullName>
    </submittedName>
</protein>
<reference evidence="1 2" key="2">
    <citation type="journal article" date="2022" name="Mol. Ecol. Resour.">
        <title>The genomes of chicory, endive, great burdock and yacon provide insights into Asteraceae paleo-polyploidization history and plant inulin production.</title>
        <authorList>
            <person name="Fan W."/>
            <person name="Wang S."/>
            <person name="Wang H."/>
            <person name="Wang A."/>
            <person name="Jiang F."/>
            <person name="Liu H."/>
            <person name="Zhao H."/>
            <person name="Xu D."/>
            <person name="Zhang Y."/>
        </authorList>
    </citation>
    <scope>NUCLEOTIDE SEQUENCE [LARGE SCALE GENOMIC DNA]</scope>
    <source>
        <strain evidence="2">cv. Niubang</strain>
    </source>
</reference>
<organism evidence="1 2">
    <name type="scientific">Arctium lappa</name>
    <name type="common">Greater burdock</name>
    <name type="synonym">Lappa major</name>
    <dbReference type="NCBI Taxonomy" id="4217"/>
    <lineage>
        <taxon>Eukaryota</taxon>
        <taxon>Viridiplantae</taxon>
        <taxon>Streptophyta</taxon>
        <taxon>Embryophyta</taxon>
        <taxon>Tracheophyta</taxon>
        <taxon>Spermatophyta</taxon>
        <taxon>Magnoliopsida</taxon>
        <taxon>eudicotyledons</taxon>
        <taxon>Gunneridae</taxon>
        <taxon>Pentapetalae</taxon>
        <taxon>asterids</taxon>
        <taxon>campanulids</taxon>
        <taxon>Asterales</taxon>
        <taxon>Asteraceae</taxon>
        <taxon>Carduoideae</taxon>
        <taxon>Cardueae</taxon>
        <taxon>Arctiinae</taxon>
        <taxon>Arctium</taxon>
    </lineage>
</organism>
<evidence type="ECO:0000313" key="2">
    <source>
        <dbReference type="Proteomes" id="UP001055879"/>
    </source>
</evidence>
<keyword evidence="2" id="KW-1185">Reference proteome</keyword>
<gene>
    <name evidence="1" type="ORF">L6452_09639</name>
</gene>
<sequence length="88" mass="9937">MNALAATNQNFRHVAPLLGLDSKLKEDSVEFTIPKDDRTFVLSTAFCKAMTDDQMLVDSWYRFIPRKLGSIENKAIVTIQVFLEGLTT</sequence>
<dbReference type="EMBL" id="CM042049">
    <property type="protein sequence ID" value="KAI3747188.1"/>
    <property type="molecule type" value="Genomic_DNA"/>
</dbReference>
<reference evidence="2" key="1">
    <citation type="journal article" date="2022" name="Mol. Ecol. Resour.">
        <title>The genomes of chicory, endive, great burdock and yacon provide insights into Asteraceae palaeo-polyploidization history and plant inulin production.</title>
        <authorList>
            <person name="Fan W."/>
            <person name="Wang S."/>
            <person name="Wang H."/>
            <person name="Wang A."/>
            <person name="Jiang F."/>
            <person name="Liu H."/>
            <person name="Zhao H."/>
            <person name="Xu D."/>
            <person name="Zhang Y."/>
        </authorList>
    </citation>
    <scope>NUCLEOTIDE SEQUENCE [LARGE SCALE GENOMIC DNA]</scope>
    <source>
        <strain evidence="2">cv. Niubang</strain>
    </source>
</reference>